<evidence type="ECO:0000313" key="4">
    <source>
        <dbReference type="EMBL" id="TXC78663.1"/>
    </source>
</evidence>
<accession>A0A5C6UYV4</accession>
<name>A0A5C6UYV4_9FLAO</name>
<dbReference type="AlphaFoldDB" id="A0A5C6UYV4"/>
<feature type="chain" id="PRO_5023070846" evidence="2">
    <location>
        <begin position="19"/>
        <end position="907"/>
    </location>
</feature>
<evidence type="ECO:0000313" key="5">
    <source>
        <dbReference type="Proteomes" id="UP000321168"/>
    </source>
</evidence>
<dbReference type="Proteomes" id="UP000321168">
    <property type="component" value="Unassembled WGS sequence"/>
</dbReference>
<dbReference type="OrthoDB" id="1055762at2"/>
<organism evidence="4 5">
    <name type="scientific">Luteibaculum oceani</name>
    <dbReference type="NCBI Taxonomy" id="1294296"/>
    <lineage>
        <taxon>Bacteria</taxon>
        <taxon>Pseudomonadati</taxon>
        <taxon>Bacteroidota</taxon>
        <taxon>Flavobacteriia</taxon>
        <taxon>Flavobacteriales</taxon>
        <taxon>Luteibaculaceae</taxon>
        <taxon>Luteibaculum</taxon>
    </lineage>
</organism>
<proteinExistence type="predicted"/>
<dbReference type="NCBIfam" id="TIGR04183">
    <property type="entry name" value="Por_Secre_tail"/>
    <property type="match status" value="1"/>
</dbReference>
<evidence type="ECO:0000256" key="1">
    <source>
        <dbReference type="ARBA" id="ARBA00022729"/>
    </source>
</evidence>
<sequence length="907" mass="105127">MKSLSTLLFWFAGLVLYAQIPPDPSSWKCPDPSSGTNLDRQIRGLYVDELLPALDLYNYTFYKDMIFRKKGILGNRENEEALLYYAQLHDFTYLVLFDVKKIFEKSFEDFYPKRQQLLSQLNDFIARANDLGIEVGLAFEPEHIIRSEDYENPNQNIVVTQPEINPADILALCGDLPKRDRDSLFAVLEKRGPGSGFYKEAYAMAAIDQFNRTFKKTYKPQAKRKGNRDFTVGIKSVVTEYEWWNMADREPESIGKWSLNGPDNIFKVFVDFMKLMHAFAGNSHGKDIAFHVYQGPMPTVSKRFRKDPNIETVEDYYNDIEDVQPDDDYPYWENWLAQIVYFADRIFMTNHYRPHEIDLIYQSKQSIHQSLIILRETRSKREEYGDDYEMEIASMFSAETNRYVNSDEAGRHKGNLWGDRVNSGPSNGGESIYKLEERYKDFWGYDKNDNGEIEEWETYEREFLHFVGSQWFSYSVMPHMVYSMQNPFHSKYRLSSHNIDGITGERFNYYPSKKKEFIYLEVHNPDRIITKLGAPQDLNTAGNIYEWNEVKLKPNQENYGFSHEKMIPIPDNANPVLRVWNFPEQRYFMVSSTDEMGCKTYSVPVKVIFRDSSLYIRDEKDYPNPWVEPYEGANPWQSPDIWVNQEPDHNTAKGAEPGEIIKGYENYIHVSVHNPSAEPSLGSEYLELYFSRVDHYSVWPERWLKYYPNADTLLGDRAHNTLVPIPVIPPFSDTTLSIKWENLPHIDTSLTSDSLGYLQNRRFGVLARILRSENGPTYGMSFPEGTEMLQNVRNNNTIALHEVMVIDSSEIVKTPSGLVWVGQKSKNIYLYPNPAKEAFAIEIPPYSGEMSVEIINTLGQMVFQKGVVVGKNTITPQKELTPGYYTVIVVTRGGQVLYRSKLLFTGG</sequence>
<protein>
    <submittedName>
        <fullName evidence="4">T9SS type A sorting domain-containing protein</fullName>
    </submittedName>
</protein>
<comment type="caution">
    <text evidence="4">The sequence shown here is derived from an EMBL/GenBank/DDBJ whole genome shotgun (WGS) entry which is preliminary data.</text>
</comment>
<dbReference type="RefSeq" id="WP_147014690.1">
    <property type="nucleotide sequence ID" value="NZ_VORB01000006.1"/>
</dbReference>
<keyword evidence="5" id="KW-1185">Reference proteome</keyword>
<feature type="signal peptide" evidence="2">
    <location>
        <begin position="1"/>
        <end position="18"/>
    </location>
</feature>
<dbReference type="InterPro" id="IPR026444">
    <property type="entry name" value="Secre_tail"/>
</dbReference>
<feature type="domain" description="Secretion system C-terminal sorting" evidence="3">
    <location>
        <begin position="830"/>
        <end position="896"/>
    </location>
</feature>
<evidence type="ECO:0000259" key="3">
    <source>
        <dbReference type="Pfam" id="PF18962"/>
    </source>
</evidence>
<reference evidence="4 5" key="1">
    <citation type="submission" date="2019-08" db="EMBL/GenBank/DDBJ databases">
        <title>Genome of Luteibaculum oceani JCM 18817.</title>
        <authorList>
            <person name="Bowman J.P."/>
        </authorList>
    </citation>
    <scope>NUCLEOTIDE SEQUENCE [LARGE SCALE GENOMIC DNA]</scope>
    <source>
        <strain evidence="4 5">JCM 18817</strain>
    </source>
</reference>
<keyword evidence="1 2" id="KW-0732">Signal</keyword>
<dbReference type="EMBL" id="VORB01000006">
    <property type="protein sequence ID" value="TXC78663.1"/>
    <property type="molecule type" value="Genomic_DNA"/>
</dbReference>
<gene>
    <name evidence="4" type="ORF">FRX97_08065</name>
</gene>
<evidence type="ECO:0000256" key="2">
    <source>
        <dbReference type="SAM" id="SignalP"/>
    </source>
</evidence>
<dbReference type="Pfam" id="PF18962">
    <property type="entry name" value="Por_Secre_tail"/>
    <property type="match status" value="1"/>
</dbReference>